<dbReference type="GO" id="GO:0005516">
    <property type="term" value="F:calmodulin binding"/>
    <property type="evidence" value="ECO:0007669"/>
    <property type="project" value="UniProtKB-KW"/>
</dbReference>
<keyword evidence="18" id="KW-0175">Coiled coil</keyword>
<dbReference type="PIRSF" id="PIRSF002297">
    <property type="entry name" value="Spectrin_beta_subunit"/>
    <property type="match status" value="1"/>
</dbReference>
<evidence type="ECO:0000259" key="20">
    <source>
        <dbReference type="PROSITE" id="PS50021"/>
    </source>
</evidence>
<feature type="compositionally biased region" description="Polar residues" evidence="19">
    <location>
        <begin position="2114"/>
        <end position="2130"/>
    </location>
</feature>
<keyword evidence="13 17" id="KW-0009">Actin-binding</keyword>
<sequence>MTTTVATDYDNIEIQQQYSDVNNRWDVDDWDNENSSARLFERSRIKALADEREAVQKKTFTKWVNSHLARVSCRITDLYTDLRDGRMLIKLLEVLSGERLPKPTKGRMRIHCLENVDKALQFLKEQRVHLENMGSHDIVDGNHRLTLGLIWTIILRFQIQDISVETEDNKEKKSAKDALLLWCQMKTAGYPNVNIHNFTTSWRDGMAFNALIHKHRPDLIDFDKLKKSNAHYNLQNAFNLAEQHLGLTKLLDPEDISVDHPDEKSIITYVVTYYHYFSKMKALAVEGKRIGKVLDNAIETEKMIEKYESLASDLLEWIEQTIIILNNRKFANSLVGVQQQLQAFNTYRTVEKPPKFTEKGNLEVLLFTIQSKMRANNQKVYMPREGKLISDINKAWERLEKAEHERELALRNELIRQEKLEQLARRFDRKAAMRETWLSENQRLVSQDNFGFDLPAVEAATKKHEAIETDIAAYEERVQAVVAVARELEAENYHDIKRITARKDNVIRLWEYLLELLRARRQRLEMNLGLQKIFQEMLYIMDWMDEMKVLLLSQDYGKHLLGVEDLLQKHALVEADIGIQAERVRGVNASAQKFATDGEGYKPCDPQVIRDRVAHMEFCYQELCQLAAERRARLEESRRLWKFFWEMAEEEGWIREKEKILSSDDYGKDLTSVMRLLSKHRAFEDEMSGRSGHFEQAIKEGEDMIAEEHFGSEKIRERIAYIREQWAHLEQLSAIRKKRLEEASLLHQFQADADDIDAWMLDILKIVSSNDVGHDEYSTQSLVKKHKDVAEEIANYRPTIDSLHEQASALPQEHAESPDVQGRLAGIEERYKEVAELTRLRKQALQDTLALYKMFSEADACELWIDEKEQWLNNMQIPEKLEDLEVIQHRFESLEPEMNNQASRVAVVNQIARQLMHSGHPSEKEIKAQQDKLNTRWSQFRELVDRKKDALLSALSIQNYHLECNETKSWIREKTKVIESTQDLGNDLAGVMALQRKLTGMERDLVAIEAKLSDLQKEAEKLESEHPDQAQAILSRLAEISDVWEEMKTTLKNREASLGEASKLQQFLRDLDDFQSWLSRTQTAIASEDMPNTLTEAEKLLTQHENIKNEIDNYEEDYQKMRDMGEMVTQGQTDAQYMFLRQRLQALDTGWNELHKMWENRQSLLSQSHAHQQFLRDTKQAEAFLNNQEYVLAHTEMPTTLEGAEAAIKKQEDFMTTMDANEEKINAVVETGRRLVSDGNINSDRIQEKVDSIDDRHRKNREAASELLMRLKDNRDLQKFLQDCQELSLWINEKMLTAQDMSYDEARNLHSKWLKHQAFMAELASNKEWLDKIEKEGMQLISEKPETEAVVKEKLTGLHKMWEVLESTTQTKAQRLFDANKAELFTQSCADLDKWLHGLESQIQSDDYGKDLTSVNILLKKQQMLENQMEVRKKEIEELQSQAQALSQEGKSTDEVDSKRLTVQTKFMELLEPLNERKQNLLASKEIHQFNRDVEDEILWVGERMPLATSTDHGHNLQTVQLLIKKNQTLQKEIQGHQPRIDDIFERSQNIITDSSLNAEAIRQRLADLKQLWGLLIEETEKRHRRLEEAHRAQQYYFDAAEAEAWMSEQELYMMSEEKAKDEQSAVSMLKKHQILEQAVEDYAETVHQLSKTSRALVADSHPESERISMRQSKVDKLYAGLKDLAEERRGKLDERHRLFQLNREVDDLEQWIAEREVVAGSHELGQDYEHVTMLQERFREFARDTGNIGQERVDTVNHMADELINSGHSDAATIAEWKDGLNEAWADLLELIDTRTQILAASYELHKFYHDAKEIFGRIQDKHKKLPEELGRDQNTVETLQRMHTTFEHDIQALGTQVRQLQEDAARLQAAYAGDKADDIQKRENEVLEAWKALLDACEGRRVRLVDTGDKFRFFSMVRDLMLWMEDVIRQIEAQEKPRDVSSVELLMNNHQGIKAEIDARNDSFTTCIELGKSLLARKHYASEEIKEKLLQLTEKRKEMIDKWEDRWEWLRLILEVHQFSRDASVAEAWLLGQEPYLSSREIGQSVDEVEKLIKRHEAFEKSAATWDERFSALERLTTLELLEVRRQQEEEERKRRPPSPEPSTKVSEETESQQQWDTSKGEQVSQNGLPAEQGSPRVSYRSQTYQNYKNFNSRRTASDQPWSGL</sequence>
<feature type="coiled-coil region" evidence="18">
    <location>
        <begin position="457"/>
        <end position="491"/>
    </location>
</feature>
<dbReference type="PROSITE" id="PS50021">
    <property type="entry name" value="CH"/>
    <property type="match status" value="2"/>
</dbReference>
<dbReference type="Proteomes" id="UP000314981">
    <property type="component" value="Chromosome 11"/>
</dbReference>
<evidence type="ECO:0000256" key="17">
    <source>
        <dbReference type="PIRNR" id="PIRNR002297"/>
    </source>
</evidence>
<dbReference type="InterPro" id="IPR001589">
    <property type="entry name" value="Actinin_actin-bd_CS"/>
</dbReference>
<dbReference type="GO" id="GO:0072659">
    <property type="term" value="P:protein localization to plasma membrane"/>
    <property type="evidence" value="ECO:0007669"/>
    <property type="project" value="UniProtKB-ARBA"/>
</dbReference>
<dbReference type="InterPro" id="IPR002017">
    <property type="entry name" value="Spectrin_repeat"/>
</dbReference>
<evidence type="ECO:0000256" key="4">
    <source>
        <dbReference type="ARBA" id="ARBA00006826"/>
    </source>
</evidence>
<evidence type="ECO:0000256" key="10">
    <source>
        <dbReference type="ARBA" id="ARBA00022860"/>
    </source>
</evidence>
<dbReference type="PANTHER" id="PTHR11915">
    <property type="entry name" value="SPECTRIN/FILAMIN RELATED CYTOSKELETAL PROTEIN"/>
    <property type="match status" value="1"/>
</dbReference>
<comment type="function">
    <text evidence="16">Fodrin, which seems to be involved in secretion, interacts with calmodulin in a calcium-dependent manner and is thus candidate for the calcium-dependent movement of the cytoskeleton at the membrane. Plays a critical role in central nervous system development and function.</text>
</comment>
<evidence type="ECO:0000313" key="22">
    <source>
        <dbReference type="Proteomes" id="UP000314981"/>
    </source>
</evidence>
<dbReference type="FunFam" id="1.20.58.60:FF:000033">
    <property type="entry name" value="Spectrin beta chain"/>
    <property type="match status" value="1"/>
</dbReference>
<dbReference type="FunFam" id="1.10.418.10:FF:000004">
    <property type="entry name" value="Spectrin beta chain"/>
    <property type="match status" value="1"/>
</dbReference>
<evidence type="ECO:0000256" key="5">
    <source>
        <dbReference type="ARBA" id="ARBA00022467"/>
    </source>
</evidence>
<keyword evidence="7 17" id="KW-0963">Cytoplasm</keyword>
<evidence type="ECO:0000256" key="12">
    <source>
        <dbReference type="ARBA" id="ARBA00023180"/>
    </source>
</evidence>
<dbReference type="GO" id="GO:0008091">
    <property type="term" value="C:spectrin"/>
    <property type="evidence" value="ECO:0007669"/>
    <property type="project" value="InterPro"/>
</dbReference>
<feature type="compositionally biased region" description="Polar residues" evidence="19">
    <location>
        <begin position="2142"/>
        <end position="2167"/>
    </location>
</feature>
<proteinExistence type="inferred from homology"/>
<name>A0A4W2CZJ7_BOBOX</name>
<feature type="coiled-coil region" evidence="18">
    <location>
        <begin position="1852"/>
        <end position="1879"/>
    </location>
</feature>
<keyword evidence="8" id="KW-0597">Phosphoprotein</keyword>
<evidence type="ECO:0000256" key="1">
    <source>
        <dbReference type="ARBA" id="ARBA00004245"/>
    </source>
</evidence>
<feature type="coiled-coil region" evidence="18">
    <location>
        <begin position="1422"/>
        <end position="1456"/>
    </location>
</feature>
<organism evidence="21 22">
    <name type="scientific">Bos indicus x Bos taurus</name>
    <name type="common">Hybrid cattle</name>
    <dbReference type="NCBI Taxonomy" id="30522"/>
    <lineage>
        <taxon>Eukaryota</taxon>
        <taxon>Metazoa</taxon>
        <taxon>Chordata</taxon>
        <taxon>Craniata</taxon>
        <taxon>Vertebrata</taxon>
        <taxon>Euteleostomi</taxon>
        <taxon>Mammalia</taxon>
        <taxon>Eutheria</taxon>
        <taxon>Laurasiatheria</taxon>
        <taxon>Artiodactyla</taxon>
        <taxon>Ruminantia</taxon>
        <taxon>Pecora</taxon>
        <taxon>Bovidae</taxon>
        <taxon>Bovinae</taxon>
        <taxon>Bos</taxon>
    </lineage>
</organism>
<keyword evidence="6" id="KW-1003">Cell membrane</keyword>
<dbReference type="InterPro" id="IPR018159">
    <property type="entry name" value="Spectrin/alpha-actinin"/>
</dbReference>
<dbReference type="PROSITE" id="PS00020">
    <property type="entry name" value="ACTININ_2"/>
    <property type="match status" value="1"/>
</dbReference>
<accession>A0A4W2CZJ7</accession>
<evidence type="ECO:0000256" key="13">
    <source>
        <dbReference type="ARBA" id="ARBA00023203"/>
    </source>
</evidence>
<dbReference type="CDD" id="cd21248">
    <property type="entry name" value="CH_SPTB_like_rpt2"/>
    <property type="match status" value="1"/>
</dbReference>
<keyword evidence="9" id="KW-0677">Repeat</keyword>
<dbReference type="GO" id="GO:0005634">
    <property type="term" value="C:nucleus"/>
    <property type="evidence" value="ECO:0007669"/>
    <property type="project" value="UniProtKB-ARBA"/>
</dbReference>
<evidence type="ECO:0000256" key="2">
    <source>
        <dbReference type="ARBA" id="ARBA00004413"/>
    </source>
</evidence>
<keyword evidence="5 17" id="KW-0117">Actin capping</keyword>
<dbReference type="FunFam" id="1.20.58.60:FF:000059">
    <property type="entry name" value="Spectrin beta chain"/>
    <property type="match status" value="1"/>
</dbReference>
<dbReference type="SUPFAM" id="SSF46966">
    <property type="entry name" value="Spectrin repeat"/>
    <property type="match status" value="13"/>
</dbReference>
<evidence type="ECO:0000256" key="7">
    <source>
        <dbReference type="ARBA" id="ARBA00022490"/>
    </source>
</evidence>
<dbReference type="GO" id="GO:0003779">
    <property type="term" value="F:actin binding"/>
    <property type="evidence" value="ECO:0007669"/>
    <property type="project" value="UniProtKB-KW"/>
</dbReference>
<dbReference type="SUPFAM" id="SSF47576">
    <property type="entry name" value="Calponin-homology domain, CH-domain"/>
    <property type="match status" value="1"/>
</dbReference>
<comment type="subcellular location">
    <subcellularLocation>
        <location evidence="2">Cell membrane</location>
        <topology evidence="2">Peripheral membrane protein</topology>
        <orientation evidence="2">Cytoplasmic side</orientation>
    </subcellularLocation>
    <subcellularLocation>
        <location evidence="1">Cytoplasm</location>
        <location evidence="1">Cytoskeleton</location>
    </subcellularLocation>
    <subcellularLocation>
        <location evidence="3">Cytoplasm</location>
        <location evidence="3">Cytosol</location>
    </subcellularLocation>
    <subcellularLocation>
        <location evidence="15">Cytoplasm</location>
        <location evidence="15">Myofibril</location>
        <location evidence="15">Sarcomere</location>
        <location evidence="15">M line</location>
    </subcellularLocation>
</comment>
<dbReference type="FunFam" id="1.20.58.60:FF:000099">
    <property type="entry name" value="Spectrin beta chain"/>
    <property type="match status" value="1"/>
</dbReference>
<dbReference type="GO" id="GO:0031430">
    <property type="term" value="C:M band"/>
    <property type="evidence" value="ECO:0007669"/>
    <property type="project" value="UniProtKB-SubCell"/>
</dbReference>
<dbReference type="GO" id="GO:0005886">
    <property type="term" value="C:plasma membrane"/>
    <property type="evidence" value="ECO:0007669"/>
    <property type="project" value="UniProtKB-SubCell"/>
</dbReference>
<dbReference type="CDD" id="cd21316">
    <property type="entry name" value="CH_SPTBN1_rpt1"/>
    <property type="match status" value="1"/>
</dbReference>
<keyword evidence="10" id="KW-0112">Calmodulin-binding</keyword>
<evidence type="ECO:0000256" key="3">
    <source>
        <dbReference type="ARBA" id="ARBA00004514"/>
    </source>
</evidence>
<evidence type="ECO:0000256" key="19">
    <source>
        <dbReference type="SAM" id="MobiDB-lite"/>
    </source>
</evidence>
<reference evidence="21" key="3">
    <citation type="submission" date="2025-09" db="UniProtKB">
        <authorList>
            <consortium name="Ensembl"/>
        </authorList>
    </citation>
    <scope>IDENTIFICATION</scope>
</reference>
<dbReference type="FunFam" id="1.20.58.60:FF:000018">
    <property type="entry name" value="Spectrin beta chain"/>
    <property type="match status" value="1"/>
</dbReference>
<evidence type="ECO:0000256" key="18">
    <source>
        <dbReference type="SAM" id="Coils"/>
    </source>
</evidence>
<keyword evidence="22" id="KW-1185">Reference proteome</keyword>
<dbReference type="Gene3D" id="1.20.58.60">
    <property type="match status" value="13"/>
</dbReference>
<dbReference type="Gene3D" id="1.10.418.10">
    <property type="entry name" value="Calponin-like domain"/>
    <property type="match status" value="2"/>
</dbReference>
<dbReference type="FunFam" id="1.20.58.60:FF:000011">
    <property type="entry name" value="Spectrin beta chain"/>
    <property type="match status" value="1"/>
</dbReference>
<evidence type="ECO:0000313" key="21">
    <source>
        <dbReference type="Ensembl" id="ENSBIXP00000011793.1"/>
    </source>
</evidence>
<dbReference type="FunFam" id="1.20.58.60:FF:000028">
    <property type="entry name" value="Spectrin beta chain"/>
    <property type="match status" value="1"/>
</dbReference>
<evidence type="ECO:0000256" key="9">
    <source>
        <dbReference type="ARBA" id="ARBA00022737"/>
    </source>
</evidence>
<keyword evidence="11" id="KW-0472">Membrane</keyword>
<evidence type="ECO:0000256" key="8">
    <source>
        <dbReference type="ARBA" id="ARBA00022553"/>
    </source>
</evidence>
<dbReference type="Pfam" id="PF00435">
    <property type="entry name" value="Spectrin"/>
    <property type="match status" value="17"/>
</dbReference>
<dbReference type="CDD" id="cd00176">
    <property type="entry name" value="SPEC"/>
    <property type="match status" value="8"/>
</dbReference>
<dbReference type="SMART" id="SM00033">
    <property type="entry name" value="CH"/>
    <property type="match status" value="2"/>
</dbReference>
<dbReference type="FunFam" id="1.20.58.60:FF:000153">
    <property type="entry name" value="Spectrin beta chain"/>
    <property type="match status" value="1"/>
</dbReference>
<feature type="coiled-coil region" evidence="18">
    <location>
        <begin position="1097"/>
        <end position="1124"/>
    </location>
</feature>
<dbReference type="FunFam" id="1.10.418.10:FF:000003">
    <property type="entry name" value="Spectrin beta chain"/>
    <property type="match status" value="1"/>
</dbReference>
<gene>
    <name evidence="21" type="primary">SPTBN1</name>
</gene>
<dbReference type="GO" id="GO:0021556">
    <property type="term" value="P:central nervous system formation"/>
    <property type="evidence" value="ECO:0007669"/>
    <property type="project" value="UniProtKB-ARBA"/>
</dbReference>
<dbReference type="GO" id="GO:0051693">
    <property type="term" value="P:actin filament capping"/>
    <property type="evidence" value="ECO:0007669"/>
    <property type="project" value="UniProtKB-UniRule"/>
</dbReference>
<feature type="domain" description="Calponin-homology (CH)" evidence="20">
    <location>
        <begin position="173"/>
        <end position="278"/>
    </location>
</feature>
<dbReference type="FunFam" id="1.20.58.60:FF:000105">
    <property type="entry name" value="Spectrin beta chain"/>
    <property type="match status" value="1"/>
</dbReference>
<dbReference type="Pfam" id="PF00307">
    <property type="entry name" value="CH"/>
    <property type="match status" value="2"/>
</dbReference>
<dbReference type="FunFam" id="1.20.58.60:FF:000158">
    <property type="entry name" value="Spectrin beta chain"/>
    <property type="match status" value="1"/>
</dbReference>
<dbReference type="PROSITE" id="PS00019">
    <property type="entry name" value="ACTININ_1"/>
    <property type="match status" value="1"/>
</dbReference>
<dbReference type="FunFam" id="1.20.58.60:FF:000019">
    <property type="entry name" value="Spectrin beta chain"/>
    <property type="match status" value="1"/>
</dbReference>
<evidence type="ECO:0000256" key="15">
    <source>
        <dbReference type="ARBA" id="ARBA00037833"/>
    </source>
</evidence>
<feature type="coiled-coil region" evidence="18">
    <location>
        <begin position="991"/>
        <end position="1032"/>
    </location>
</feature>
<dbReference type="InterPro" id="IPR016343">
    <property type="entry name" value="Spectrin_bsu"/>
</dbReference>
<comment type="similarity">
    <text evidence="4 17">Belongs to the spectrin family.</text>
</comment>
<keyword evidence="14 17" id="KW-0206">Cytoskeleton</keyword>
<keyword evidence="12" id="KW-0325">Glycoprotein</keyword>
<reference evidence="21 22" key="1">
    <citation type="submission" date="2018-11" db="EMBL/GenBank/DDBJ databases">
        <title>Haplotype-resolved cattle genomes.</title>
        <authorList>
            <person name="Low W.Y."/>
            <person name="Tearle R."/>
            <person name="Bickhart D.M."/>
            <person name="Rosen B.D."/>
            <person name="Koren S."/>
            <person name="Rhie A."/>
            <person name="Hiendleder S."/>
            <person name="Phillippy A.M."/>
            <person name="Smith T.P.L."/>
            <person name="Williams J.L."/>
        </authorList>
    </citation>
    <scope>NUCLEOTIDE SEQUENCE [LARGE SCALE GENOMIC DNA]</scope>
</reference>
<protein>
    <recommendedName>
        <fullName evidence="17">Spectrin beta chain</fullName>
    </recommendedName>
</protein>
<dbReference type="InterPro" id="IPR036872">
    <property type="entry name" value="CH_dom_sf"/>
</dbReference>
<feature type="domain" description="Calponin-homology (CH)" evidence="20">
    <location>
        <begin position="54"/>
        <end position="158"/>
    </location>
</feature>
<dbReference type="SMART" id="SM00150">
    <property type="entry name" value="SPEC"/>
    <property type="match status" value="17"/>
</dbReference>
<dbReference type="GO" id="GO:0005200">
    <property type="term" value="F:structural constituent of cytoskeleton"/>
    <property type="evidence" value="ECO:0007669"/>
    <property type="project" value="UniProtKB-UniRule"/>
</dbReference>
<feature type="region of interest" description="Disordered" evidence="19">
    <location>
        <begin position="2088"/>
        <end position="2167"/>
    </location>
</feature>
<evidence type="ECO:0000256" key="14">
    <source>
        <dbReference type="ARBA" id="ARBA00023212"/>
    </source>
</evidence>
<reference evidence="21" key="2">
    <citation type="submission" date="2025-08" db="UniProtKB">
        <authorList>
            <consortium name="Ensembl"/>
        </authorList>
    </citation>
    <scope>IDENTIFICATION</scope>
</reference>
<dbReference type="FunFam" id="1.20.58.60:FF:000083">
    <property type="entry name" value="Spectrin beta chain"/>
    <property type="match status" value="1"/>
</dbReference>
<evidence type="ECO:0000256" key="11">
    <source>
        <dbReference type="ARBA" id="ARBA00023136"/>
    </source>
</evidence>
<dbReference type="InterPro" id="IPR001715">
    <property type="entry name" value="CH_dom"/>
</dbReference>
<evidence type="ECO:0000256" key="16">
    <source>
        <dbReference type="ARBA" id="ARBA00053223"/>
    </source>
</evidence>
<evidence type="ECO:0000256" key="6">
    <source>
        <dbReference type="ARBA" id="ARBA00022475"/>
    </source>
</evidence>
<dbReference type="GO" id="GO:0005829">
    <property type="term" value="C:cytosol"/>
    <property type="evidence" value="ECO:0007669"/>
    <property type="project" value="UniProtKB-SubCell"/>
</dbReference>
<dbReference type="Ensembl" id="ENSBIXT00000045295.1">
    <property type="protein sequence ID" value="ENSBIXP00000011793.1"/>
    <property type="gene ID" value="ENSBIXG00000016993.1"/>
</dbReference>